<dbReference type="PROSITE" id="PS51094">
    <property type="entry name" value="PTS_EIIA_TYPE_2"/>
    <property type="match status" value="1"/>
</dbReference>
<dbReference type="InterPro" id="IPR051541">
    <property type="entry name" value="PTS_SugarTrans_NitroReg"/>
</dbReference>
<dbReference type="SUPFAM" id="SSF55804">
    <property type="entry name" value="Phoshotransferase/anion transport protein"/>
    <property type="match status" value="1"/>
</dbReference>
<dbReference type="InterPro" id="IPR016152">
    <property type="entry name" value="PTrfase/Anion_transptr"/>
</dbReference>
<evidence type="ECO:0000256" key="5">
    <source>
        <dbReference type="ARBA" id="ARBA00022679"/>
    </source>
</evidence>
<keyword evidence="2" id="KW-0813">Transport</keyword>
<keyword evidence="3" id="KW-0597">Phosphoprotein</keyword>
<sequence length="157" mass="17735">MQLTDLLTEQHILIPLKCKTRDECIKALIEAIDKEGLIADANKAYEAILEREKLMTTGVGNGIAIPHCKHSSCPNFAVALGIHPDGVDFEAIDKKKVHLIFLLIGPENNPSLHIKLLSRISRLMSNEDLREQLMECSTPEEAHELLKEEESYYFELE</sequence>
<evidence type="ECO:0000256" key="3">
    <source>
        <dbReference type="ARBA" id="ARBA00022553"/>
    </source>
</evidence>
<gene>
    <name evidence="8" type="ORF">ENL21_06990</name>
</gene>
<protein>
    <submittedName>
        <fullName evidence="8">PTS sugar transporter subunit IIA</fullName>
    </submittedName>
</protein>
<comment type="caution">
    <text evidence="8">The sequence shown here is derived from an EMBL/GenBank/DDBJ whole genome shotgun (WGS) entry which is preliminary data.</text>
</comment>
<reference evidence="8" key="1">
    <citation type="journal article" date="2020" name="mSystems">
        <title>Genome- and Community-Level Interaction Insights into Carbon Utilization and Element Cycling Functions of Hydrothermarchaeota in Hydrothermal Sediment.</title>
        <authorList>
            <person name="Zhou Z."/>
            <person name="Liu Y."/>
            <person name="Xu W."/>
            <person name="Pan J."/>
            <person name="Luo Z.H."/>
            <person name="Li M."/>
        </authorList>
    </citation>
    <scope>NUCLEOTIDE SEQUENCE [LARGE SCALE GENOMIC DNA]</scope>
    <source>
        <strain evidence="8">HyVt-76</strain>
    </source>
</reference>
<dbReference type="PANTHER" id="PTHR47738">
    <property type="entry name" value="PTS SYSTEM FRUCTOSE-LIKE EIIA COMPONENT-RELATED"/>
    <property type="match status" value="1"/>
</dbReference>
<accession>A0A7V5LK03</accession>
<dbReference type="CDD" id="cd00211">
    <property type="entry name" value="PTS_IIA_fru"/>
    <property type="match status" value="1"/>
</dbReference>
<dbReference type="GO" id="GO:0005737">
    <property type="term" value="C:cytoplasm"/>
    <property type="evidence" value="ECO:0007669"/>
    <property type="project" value="UniProtKB-SubCell"/>
</dbReference>
<organism evidence="8">
    <name type="scientific">Caldithrix abyssi</name>
    <dbReference type="NCBI Taxonomy" id="187145"/>
    <lineage>
        <taxon>Bacteria</taxon>
        <taxon>Pseudomonadati</taxon>
        <taxon>Calditrichota</taxon>
        <taxon>Calditrichia</taxon>
        <taxon>Calditrichales</taxon>
        <taxon>Calditrichaceae</taxon>
        <taxon>Caldithrix</taxon>
    </lineage>
</organism>
<dbReference type="EMBL" id="DRTD01000517">
    <property type="protein sequence ID" value="HHE55510.1"/>
    <property type="molecule type" value="Genomic_DNA"/>
</dbReference>
<evidence type="ECO:0000256" key="6">
    <source>
        <dbReference type="ARBA" id="ARBA00022683"/>
    </source>
</evidence>
<name>A0A7V5LK03_CALAY</name>
<dbReference type="GO" id="GO:0009401">
    <property type="term" value="P:phosphoenolpyruvate-dependent sugar phosphotransferase system"/>
    <property type="evidence" value="ECO:0007669"/>
    <property type="project" value="UniProtKB-KW"/>
</dbReference>
<dbReference type="GO" id="GO:0008982">
    <property type="term" value="F:protein-N(PI)-phosphohistidine-sugar phosphotransferase activity"/>
    <property type="evidence" value="ECO:0007669"/>
    <property type="project" value="InterPro"/>
</dbReference>
<keyword evidence="4 8" id="KW-0762">Sugar transport</keyword>
<evidence type="ECO:0000256" key="1">
    <source>
        <dbReference type="ARBA" id="ARBA00004496"/>
    </source>
</evidence>
<dbReference type="InterPro" id="IPR004715">
    <property type="entry name" value="PTS_IIA_fruc"/>
</dbReference>
<dbReference type="Gene3D" id="3.40.930.10">
    <property type="entry name" value="Mannitol-specific EII, Chain A"/>
    <property type="match status" value="1"/>
</dbReference>
<dbReference type="PANTHER" id="PTHR47738:SF2">
    <property type="entry name" value="PTS SYSTEM FRUCTOSE-LIKE EIIA COMPONENT"/>
    <property type="match status" value="1"/>
</dbReference>
<keyword evidence="5" id="KW-0808">Transferase</keyword>
<evidence type="ECO:0000256" key="2">
    <source>
        <dbReference type="ARBA" id="ARBA00022448"/>
    </source>
</evidence>
<dbReference type="GO" id="GO:0016020">
    <property type="term" value="C:membrane"/>
    <property type="evidence" value="ECO:0007669"/>
    <property type="project" value="InterPro"/>
</dbReference>
<dbReference type="FunFam" id="3.40.930.10:FF:000009">
    <property type="entry name" value="PTS system, fructose specific IIABC component"/>
    <property type="match status" value="1"/>
</dbReference>
<feature type="domain" description="PTS EIIA type-2" evidence="7">
    <location>
        <begin position="5"/>
        <end position="149"/>
    </location>
</feature>
<dbReference type="Proteomes" id="UP000886111">
    <property type="component" value="Unassembled WGS sequence"/>
</dbReference>
<dbReference type="AlphaFoldDB" id="A0A7V5LK03"/>
<dbReference type="InterPro" id="IPR002178">
    <property type="entry name" value="PTS_EIIA_type-2_dom"/>
</dbReference>
<comment type="subcellular location">
    <subcellularLocation>
        <location evidence="1">Cytoplasm</location>
    </subcellularLocation>
</comment>
<evidence type="ECO:0000256" key="4">
    <source>
        <dbReference type="ARBA" id="ARBA00022597"/>
    </source>
</evidence>
<dbReference type="NCBIfam" id="TIGR00848">
    <property type="entry name" value="fruA"/>
    <property type="match status" value="1"/>
</dbReference>
<evidence type="ECO:0000313" key="8">
    <source>
        <dbReference type="EMBL" id="HHE55510.1"/>
    </source>
</evidence>
<dbReference type="Pfam" id="PF00359">
    <property type="entry name" value="PTS_EIIA_2"/>
    <property type="match status" value="1"/>
</dbReference>
<keyword evidence="6" id="KW-0598">Phosphotransferase system</keyword>
<proteinExistence type="predicted"/>
<evidence type="ECO:0000259" key="7">
    <source>
        <dbReference type="PROSITE" id="PS51094"/>
    </source>
</evidence>